<protein>
    <recommendedName>
        <fullName evidence="4">Lipoprotein</fullName>
    </recommendedName>
</protein>
<dbReference type="KEGG" id="yel:LC20_07095"/>
<evidence type="ECO:0000313" key="3">
    <source>
        <dbReference type="Proteomes" id="UP000230961"/>
    </source>
</evidence>
<reference evidence="2 3" key="1">
    <citation type="submission" date="2017-11" db="EMBL/GenBank/DDBJ databases">
        <title>The complete genome sequence and comparative genome analysis of Yersinia enterocolitica strain LC20.</title>
        <authorList>
            <person name="Shi G."/>
            <person name="Su M."/>
            <person name="Liang J."/>
            <person name="Gu W."/>
            <person name="Xiao Y."/>
            <person name="Zhang Z."/>
            <person name="Qiu H."/>
            <person name="Duan R."/>
            <person name="Zhang Z."/>
            <person name="Li Y."/>
            <person name="Zhang X."/>
            <person name="Ling Y."/>
            <person name="Song L."/>
            <person name="Chen M."/>
            <person name="Zhao Y."/>
            <person name="Wu J."/>
            <person name="Jing H."/>
            <person name="Xiao J."/>
            <person name="Wang X."/>
        </authorList>
    </citation>
    <scope>NUCLEOTIDE SEQUENCE [LARGE SCALE GENOMIC DNA]</scope>
    <source>
        <strain evidence="2 3">LC20</strain>
    </source>
</reference>
<accession>A0A7U5PGL5</accession>
<name>A0A7U5PGL5_YEREN</name>
<gene>
    <name evidence="2" type="ORF">LC20_07095</name>
</gene>
<dbReference type="Proteomes" id="UP000230961">
    <property type="component" value="Chromosome"/>
</dbReference>
<dbReference type="EMBL" id="CP007448">
    <property type="protein sequence ID" value="ATX62776.1"/>
    <property type="molecule type" value="Genomic_DNA"/>
</dbReference>
<organism evidence="2 3">
    <name type="scientific">Yersinia enterocolitica LC20</name>
    <dbReference type="NCBI Taxonomy" id="1443113"/>
    <lineage>
        <taxon>Bacteria</taxon>
        <taxon>Pseudomonadati</taxon>
        <taxon>Pseudomonadota</taxon>
        <taxon>Gammaproteobacteria</taxon>
        <taxon>Enterobacterales</taxon>
        <taxon>Yersiniaceae</taxon>
        <taxon>Yersinia</taxon>
    </lineage>
</organism>
<evidence type="ECO:0000313" key="2">
    <source>
        <dbReference type="EMBL" id="ATX62776.1"/>
    </source>
</evidence>
<dbReference type="AlphaFoldDB" id="A0A7U5PGL5"/>
<sequence>MKLLLSILLLSNSAFSGSSSTNEYIPVPAIARVSEAACIRSYSVKEHIACIKLVDSSLVKAYWAGRMNQFCKSPFNKSAGKDRQCRGVKMLSGALDVISGRYLEE</sequence>
<keyword evidence="1" id="KW-0732">Signal</keyword>
<proteinExistence type="predicted"/>
<evidence type="ECO:0008006" key="4">
    <source>
        <dbReference type="Google" id="ProtNLM"/>
    </source>
</evidence>
<feature type="signal peptide" evidence="1">
    <location>
        <begin position="1"/>
        <end position="16"/>
    </location>
</feature>
<evidence type="ECO:0000256" key="1">
    <source>
        <dbReference type="SAM" id="SignalP"/>
    </source>
</evidence>
<feature type="chain" id="PRO_5031305150" description="Lipoprotein" evidence="1">
    <location>
        <begin position="17"/>
        <end position="105"/>
    </location>
</feature>